<protein>
    <submittedName>
        <fullName evidence="1">Uncharacterized protein</fullName>
    </submittedName>
</protein>
<name>A0A9Q1LDJ7_9SOLA</name>
<accession>A0A9Q1LDJ7</accession>
<dbReference type="Gene3D" id="2.130.10.10">
    <property type="entry name" value="YVTN repeat-like/Quinoprotein amine dehydrogenase"/>
    <property type="match status" value="1"/>
</dbReference>
<proteinExistence type="predicted"/>
<dbReference type="AlphaFoldDB" id="A0A9Q1LDJ7"/>
<keyword evidence="2" id="KW-1185">Reference proteome</keyword>
<dbReference type="EMBL" id="JAJAGQ010000020">
    <property type="protein sequence ID" value="KAJ8532736.1"/>
    <property type="molecule type" value="Genomic_DNA"/>
</dbReference>
<organism evidence="1 2">
    <name type="scientific">Anisodus acutangulus</name>
    <dbReference type="NCBI Taxonomy" id="402998"/>
    <lineage>
        <taxon>Eukaryota</taxon>
        <taxon>Viridiplantae</taxon>
        <taxon>Streptophyta</taxon>
        <taxon>Embryophyta</taxon>
        <taxon>Tracheophyta</taxon>
        <taxon>Spermatophyta</taxon>
        <taxon>Magnoliopsida</taxon>
        <taxon>eudicotyledons</taxon>
        <taxon>Gunneridae</taxon>
        <taxon>Pentapetalae</taxon>
        <taxon>asterids</taxon>
        <taxon>lamiids</taxon>
        <taxon>Solanales</taxon>
        <taxon>Solanaceae</taxon>
        <taxon>Solanoideae</taxon>
        <taxon>Hyoscyameae</taxon>
        <taxon>Anisodus</taxon>
    </lineage>
</organism>
<dbReference type="OrthoDB" id="284782at2759"/>
<comment type="caution">
    <text evidence="1">The sequence shown here is derived from an EMBL/GenBank/DDBJ whole genome shotgun (WGS) entry which is preliminary data.</text>
</comment>
<reference evidence="2" key="1">
    <citation type="journal article" date="2023" name="Proc. Natl. Acad. Sci. U.S.A.">
        <title>Genomic and structural basis for evolution of tropane alkaloid biosynthesis.</title>
        <authorList>
            <person name="Wanga Y.-J."/>
            <person name="Taina T."/>
            <person name="Yua J.-Y."/>
            <person name="Lia J."/>
            <person name="Xua B."/>
            <person name="Chenc J."/>
            <person name="D'Auriad J.C."/>
            <person name="Huanga J.-P."/>
            <person name="Huanga S.-X."/>
        </authorList>
    </citation>
    <scope>NUCLEOTIDE SEQUENCE [LARGE SCALE GENOMIC DNA]</scope>
    <source>
        <strain evidence="2">cv. KIB-2019</strain>
    </source>
</reference>
<sequence length="93" mass="10790">MVSCSDDLTIKIWRCESETNYVGSKTFWHSNDCCMVFQGGEMFVFCCYFRTFSHAVLCRRLEDKRLLALASDDGTVKIWELVCPWPAGATYLW</sequence>
<evidence type="ECO:0000313" key="1">
    <source>
        <dbReference type="EMBL" id="KAJ8532736.1"/>
    </source>
</evidence>
<dbReference type="InterPro" id="IPR036322">
    <property type="entry name" value="WD40_repeat_dom_sf"/>
</dbReference>
<gene>
    <name evidence="1" type="ORF">K7X08_015625</name>
</gene>
<dbReference type="Proteomes" id="UP001152561">
    <property type="component" value="Unassembled WGS sequence"/>
</dbReference>
<dbReference type="InterPro" id="IPR015943">
    <property type="entry name" value="WD40/YVTN_repeat-like_dom_sf"/>
</dbReference>
<evidence type="ECO:0000313" key="2">
    <source>
        <dbReference type="Proteomes" id="UP001152561"/>
    </source>
</evidence>
<dbReference type="SUPFAM" id="SSF50978">
    <property type="entry name" value="WD40 repeat-like"/>
    <property type="match status" value="1"/>
</dbReference>